<gene>
    <name evidence="1" type="ORF">METZ01_LOCUS336856</name>
</gene>
<dbReference type="AlphaFoldDB" id="A0A382QH41"/>
<protein>
    <submittedName>
        <fullName evidence="1">Uncharacterized protein</fullName>
    </submittedName>
</protein>
<organism evidence="1">
    <name type="scientific">marine metagenome</name>
    <dbReference type="NCBI Taxonomy" id="408172"/>
    <lineage>
        <taxon>unclassified sequences</taxon>
        <taxon>metagenomes</taxon>
        <taxon>ecological metagenomes</taxon>
    </lineage>
</organism>
<sequence>ITFTPTNMIWTDRFVTTNGQNILGTSSTVPGSELFLGVPELRFASQEVGRAVWMPDIIFVADDLGLSPDGVPIGWNRTGPANWIDNFTNTLGPTPVFDTNVGPGVINGPLQFSFTKIHEEFEVLWSGEASIVGNQEHAYSLWGHIRGPGPKDTVVFPRDVRHAIIENAITPIEGVPIIKKVSIAEVDGGETAINSEYTRTTQTLTLTGLRMASVRVIHIMNGNLLAQIISPATEFIVSDSRIDIPPGIISNKAVGANREIRVWSTEGYSENGPQKFTIATGNPVLTGTGADGLVLNRAEPLMLQGYGFIENADEDNSPKINYIRIDDSSGSV</sequence>
<feature type="non-terminal residue" evidence="1">
    <location>
        <position position="1"/>
    </location>
</feature>
<evidence type="ECO:0000313" key="1">
    <source>
        <dbReference type="EMBL" id="SVC84002.1"/>
    </source>
</evidence>
<proteinExistence type="predicted"/>
<name>A0A382QH41_9ZZZZ</name>
<feature type="non-terminal residue" evidence="1">
    <location>
        <position position="332"/>
    </location>
</feature>
<dbReference type="EMBL" id="UINC01114002">
    <property type="protein sequence ID" value="SVC84002.1"/>
    <property type="molecule type" value="Genomic_DNA"/>
</dbReference>
<accession>A0A382QH41</accession>
<reference evidence="1" key="1">
    <citation type="submission" date="2018-05" db="EMBL/GenBank/DDBJ databases">
        <authorList>
            <person name="Lanie J.A."/>
            <person name="Ng W.-L."/>
            <person name="Kazmierczak K.M."/>
            <person name="Andrzejewski T.M."/>
            <person name="Davidsen T.M."/>
            <person name="Wayne K.J."/>
            <person name="Tettelin H."/>
            <person name="Glass J.I."/>
            <person name="Rusch D."/>
            <person name="Podicherti R."/>
            <person name="Tsui H.-C.T."/>
            <person name="Winkler M.E."/>
        </authorList>
    </citation>
    <scope>NUCLEOTIDE SEQUENCE</scope>
</reference>